<feature type="transmembrane region" description="Helical" evidence="6">
    <location>
        <begin position="84"/>
        <end position="107"/>
    </location>
</feature>
<evidence type="ECO:0000256" key="5">
    <source>
        <dbReference type="ARBA" id="ARBA00023251"/>
    </source>
</evidence>
<gene>
    <name evidence="8" type="ORF">HKD39_12750</name>
</gene>
<dbReference type="InterPro" id="IPR047817">
    <property type="entry name" value="ABC2_TM_bact-type"/>
</dbReference>
<dbReference type="EMBL" id="JABEND010000007">
    <property type="protein sequence ID" value="NNG36563.1"/>
    <property type="molecule type" value="Genomic_DNA"/>
</dbReference>
<dbReference type="PANTHER" id="PTHR43229:SF2">
    <property type="entry name" value="NODULATION PROTEIN J"/>
    <property type="match status" value="1"/>
</dbReference>
<keyword evidence="6" id="KW-1003">Cell membrane</keyword>
<dbReference type="AlphaFoldDB" id="A0A849AAC3"/>
<reference evidence="8 9" key="1">
    <citation type="submission" date="2020-05" db="EMBL/GenBank/DDBJ databases">
        <title>Nakamurella sp. DB0629 isolated from air conditioner.</title>
        <authorList>
            <person name="Kim D.H."/>
            <person name="Kim D.-U."/>
        </authorList>
    </citation>
    <scope>NUCLEOTIDE SEQUENCE [LARGE SCALE GENOMIC DNA]</scope>
    <source>
        <strain evidence="8 9">DB0629</strain>
    </source>
</reference>
<keyword evidence="6" id="KW-0813">Transport</keyword>
<feature type="transmembrane region" description="Helical" evidence="6">
    <location>
        <begin position="198"/>
        <end position="217"/>
    </location>
</feature>
<evidence type="ECO:0000259" key="7">
    <source>
        <dbReference type="PROSITE" id="PS51012"/>
    </source>
</evidence>
<keyword evidence="4 6" id="KW-0472">Membrane</keyword>
<dbReference type="Proteomes" id="UP000562984">
    <property type="component" value="Unassembled WGS sequence"/>
</dbReference>
<comment type="similarity">
    <text evidence="6">Belongs to the ABC-2 integral membrane protein family.</text>
</comment>
<feature type="transmembrane region" description="Helical" evidence="6">
    <location>
        <begin position="41"/>
        <end position="64"/>
    </location>
</feature>
<dbReference type="InterPro" id="IPR013525">
    <property type="entry name" value="ABC2_TM"/>
</dbReference>
<sequence length="281" mass="30567">MSGALTGTPARRGSGAEQPRRSGWTYRVRVWEALMRTWRPYFWSTLGESIAAPLALLLALGVGLGSLVDRRGTEALGGVSYLQFIAPALLCAAALQAAFSESSYAAFDRFKWRRTAFAMTATPVTPAMVLDGTVMFIATRLLLSGTAYYLILLLFGAAGGPWGLLMVPIATLMGVGVATWVLVLSASLDEDAPGYFNLVLRFGVVPATLFSASYFPLDQLPGYLRPLAWISPLWHANELARDAAIGGLPWWQVGLHLVVLTVIVVVGFAVARQRFRRRLEF</sequence>
<comment type="subcellular location">
    <subcellularLocation>
        <location evidence="6">Cell membrane</location>
        <topology evidence="6">Multi-pass membrane protein</topology>
    </subcellularLocation>
    <subcellularLocation>
        <location evidence="1">Membrane</location>
        <topology evidence="1">Multi-pass membrane protein</topology>
    </subcellularLocation>
</comment>
<organism evidence="8 9">
    <name type="scientific">Nakamurella aerolata</name>
    <dbReference type="NCBI Taxonomy" id="1656892"/>
    <lineage>
        <taxon>Bacteria</taxon>
        <taxon>Bacillati</taxon>
        <taxon>Actinomycetota</taxon>
        <taxon>Actinomycetes</taxon>
        <taxon>Nakamurellales</taxon>
        <taxon>Nakamurellaceae</taxon>
        <taxon>Nakamurella</taxon>
    </lineage>
</organism>
<feature type="domain" description="ABC transmembrane type-2" evidence="7">
    <location>
        <begin position="44"/>
        <end position="278"/>
    </location>
</feature>
<name>A0A849AAC3_9ACTN</name>
<evidence type="ECO:0000256" key="3">
    <source>
        <dbReference type="ARBA" id="ARBA00022989"/>
    </source>
</evidence>
<accession>A0A849AAC3</accession>
<proteinExistence type="inferred from homology"/>
<keyword evidence="5" id="KW-0046">Antibiotic resistance</keyword>
<evidence type="ECO:0000313" key="9">
    <source>
        <dbReference type="Proteomes" id="UP000562984"/>
    </source>
</evidence>
<feature type="transmembrane region" description="Helical" evidence="6">
    <location>
        <begin position="163"/>
        <end position="186"/>
    </location>
</feature>
<keyword evidence="2 6" id="KW-0812">Transmembrane</keyword>
<dbReference type="PANTHER" id="PTHR43229">
    <property type="entry name" value="NODULATION PROTEIN J"/>
    <property type="match status" value="1"/>
</dbReference>
<dbReference type="GO" id="GO:0046677">
    <property type="term" value="P:response to antibiotic"/>
    <property type="evidence" value="ECO:0007669"/>
    <property type="project" value="UniProtKB-KW"/>
</dbReference>
<dbReference type="InterPro" id="IPR000412">
    <property type="entry name" value="ABC_2_transport"/>
</dbReference>
<dbReference type="PROSITE" id="PS51012">
    <property type="entry name" value="ABC_TM2"/>
    <property type="match status" value="1"/>
</dbReference>
<dbReference type="RefSeq" id="WP_171200261.1">
    <property type="nucleotide sequence ID" value="NZ_JABEND010000007.1"/>
</dbReference>
<keyword evidence="3 6" id="KW-1133">Transmembrane helix</keyword>
<comment type="caution">
    <text evidence="6">Lacks conserved residue(s) required for the propagation of feature annotation.</text>
</comment>
<dbReference type="GO" id="GO:0043190">
    <property type="term" value="C:ATP-binding cassette (ABC) transporter complex"/>
    <property type="evidence" value="ECO:0007669"/>
    <property type="project" value="InterPro"/>
</dbReference>
<evidence type="ECO:0000256" key="6">
    <source>
        <dbReference type="RuleBase" id="RU361157"/>
    </source>
</evidence>
<dbReference type="GO" id="GO:0140359">
    <property type="term" value="F:ABC-type transporter activity"/>
    <property type="evidence" value="ECO:0007669"/>
    <property type="project" value="InterPro"/>
</dbReference>
<dbReference type="PIRSF" id="PIRSF006648">
    <property type="entry name" value="DrrB"/>
    <property type="match status" value="1"/>
</dbReference>
<evidence type="ECO:0000256" key="1">
    <source>
        <dbReference type="ARBA" id="ARBA00004141"/>
    </source>
</evidence>
<keyword evidence="9" id="KW-1185">Reference proteome</keyword>
<evidence type="ECO:0000313" key="8">
    <source>
        <dbReference type="EMBL" id="NNG36563.1"/>
    </source>
</evidence>
<dbReference type="InterPro" id="IPR051784">
    <property type="entry name" value="Nod_factor_ABC_transporter"/>
</dbReference>
<feature type="transmembrane region" description="Helical" evidence="6">
    <location>
        <begin position="250"/>
        <end position="271"/>
    </location>
</feature>
<dbReference type="Pfam" id="PF01061">
    <property type="entry name" value="ABC2_membrane"/>
    <property type="match status" value="1"/>
</dbReference>
<evidence type="ECO:0000256" key="2">
    <source>
        <dbReference type="ARBA" id="ARBA00022692"/>
    </source>
</evidence>
<comment type="caution">
    <text evidence="8">The sequence shown here is derived from an EMBL/GenBank/DDBJ whole genome shotgun (WGS) entry which is preliminary data.</text>
</comment>
<protein>
    <recommendedName>
        <fullName evidence="6">Transport permease protein</fullName>
    </recommendedName>
</protein>
<evidence type="ECO:0000256" key="4">
    <source>
        <dbReference type="ARBA" id="ARBA00023136"/>
    </source>
</evidence>